<gene>
    <name evidence="3" type="ORF">C798_00625</name>
</gene>
<protein>
    <submittedName>
        <fullName evidence="3">XRE family transcriptional regulator</fullName>
    </submittedName>
</protein>
<dbReference type="EMBL" id="CP008956">
    <property type="protein sequence ID" value="QJP98784.1"/>
    <property type="molecule type" value="Genomic_DNA"/>
</dbReference>
<name>A0A6M3ZJC3_9BURK</name>
<dbReference type="RefSeq" id="WP_017455033.1">
    <property type="nucleotide sequence ID" value="NZ_CP008956.1"/>
</dbReference>
<dbReference type="GO" id="GO:0003677">
    <property type="term" value="F:DNA binding"/>
    <property type="evidence" value="ECO:0007669"/>
    <property type="project" value="InterPro"/>
</dbReference>
<sequence length="368" mass="41318">MNTPKLAHRQFTPNYAVPPGESLVELLDSIGLSQADLAERTGRPKKTINEIAKGKAAITPETALQLERVLGLPSSYWNALEQNYRAALARIEERHRLSQHVNWLSDFPVKEMIKRKWINERAEKVDLVEELLTFFGVASPDAWKDLWFRGKEATAFRKSSNHDAAELALTATWLRKGELNGRDVKCQSFDAARFKDVLSEIRGLTAHEDINAAIKSTIDACASAGVAVVLIPEFPKLGICGATRWLSTDKALIQLSLHYKRADQLWFSFFHEAGHILLHGKRDIFVEQKKGNQDLQEVEADAFASDFLIPSDQYKKFISLRDFSLAAISSFAKSLNIAPGIVVGRLQHDKHIGYQIGTNLFVRIGWAQ</sequence>
<comment type="similarity">
    <text evidence="1">Belongs to the short-chain fatty acyl-CoA assimilation regulator (ScfR) family.</text>
</comment>
<dbReference type="InterPro" id="IPR001387">
    <property type="entry name" value="Cro/C1-type_HTH"/>
</dbReference>
<proteinExistence type="inferred from homology"/>
<dbReference type="Pfam" id="PF06114">
    <property type="entry name" value="Peptidase_M78"/>
    <property type="match status" value="1"/>
</dbReference>
<reference evidence="3 4" key="1">
    <citation type="journal article" date="2012" name="J. Bacteriol.">
        <title>Genome sequence of the pathogenic Herbaspirillum seropedicae strain Os34, isolated from rice roots.</title>
        <authorList>
            <person name="Ye W."/>
            <person name="Ye S."/>
            <person name="Liu J."/>
            <person name="Chang S."/>
            <person name="Chen M."/>
            <person name="Zhu B."/>
            <person name="Guo L."/>
            <person name="An Q."/>
        </authorList>
    </citation>
    <scope>NUCLEOTIDE SEQUENCE [LARGE SCALE GENOMIC DNA]</scope>
    <source>
        <strain evidence="3 4">Os34</strain>
    </source>
</reference>
<evidence type="ECO:0000256" key="1">
    <source>
        <dbReference type="ARBA" id="ARBA00007227"/>
    </source>
</evidence>
<organism evidence="3 4">
    <name type="scientific">Herbaspirillum rubrisubalbicans Os34</name>
    <dbReference type="NCBI Taxonomy" id="1235827"/>
    <lineage>
        <taxon>Bacteria</taxon>
        <taxon>Pseudomonadati</taxon>
        <taxon>Pseudomonadota</taxon>
        <taxon>Betaproteobacteria</taxon>
        <taxon>Burkholderiales</taxon>
        <taxon>Oxalobacteraceae</taxon>
        <taxon>Herbaspirillum</taxon>
    </lineage>
</organism>
<dbReference type="InterPro" id="IPR010982">
    <property type="entry name" value="Lambda_DNA-bd_dom_sf"/>
</dbReference>
<dbReference type="Gene3D" id="1.10.260.40">
    <property type="entry name" value="lambda repressor-like DNA-binding domains"/>
    <property type="match status" value="1"/>
</dbReference>
<dbReference type="PANTHER" id="PTHR43236">
    <property type="entry name" value="ANTITOXIN HIGA1"/>
    <property type="match status" value="1"/>
</dbReference>
<dbReference type="Proteomes" id="UP000501648">
    <property type="component" value="Chromosome"/>
</dbReference>
<evidence type="ECO:0000313" key="4">
    <source>
        <dbReference type="Proteomes" id="UP000501648"/>
    </source>
</evidence>
<dbReference type="InterPro" id="IPR010359">
    <property type="entry name" value="IrrE_HExxH"/>
</dbReference>
<dbReference type="SMART" id="SM00530">
    <property type="entry name" value="HTH_XRE"/>
    <property type="match status" value="1"/>
</dbReference>
<dbReference type="SUPFAM" id="SSF47413">
    <property type="entry name" value="lambda repressor-like DNA-binding domains"/>
    <property type="match status" value="1"/>
</dbReference>
<dbReference type="CDD" id="cd00093">
    <property type="entry name" value="HTH_XRE"/>
    <property type="match status" value="1"/>
</dbReference>
<dbReference type="Gene3D" id="1.10.10.2910">
    <property type="match status" value="1"/>
</dbReference>
<dbReference type="Pfam" id="PF01381">
    <property type="entry name" value="HTH_3"/>
    <property type="match status" value="1"/>
</dbReference>
<dbReference type="InterPro" id="IPR052345">
    <property type="entry name" value="Rad_response_metalloprotease"/>
</dbReference>
<accession>A0A6M3ZJC3</accession>
<evidence type="ECO:0000259" key="2">
    <source>
        <dbReference type="PROSITE" id="PS50943"/>
    </source>
</evidence>
<dbReference type="AlphaFoldDB" id="A0A6M3ZJC3"/>
<dbReference type="PROSITE" id="PS50943">
    <property type="entry name" value="HTH_CROC1"/>
    <property type="match status" value="1"/>
</dbReference>
<evidence type="ECO:0000313" key="3">
    <source>
        <dbReference type="EMBL" id="QJP98784.1"/>
    </source>
</evidence>
<dbReference type="PANTHER" id="PTHR43236:SF2">
    <property type="entry name" value="BLL0069 PROTEIN"/>
    <property type="match status" value="1"/>
</dbReference>
<feature type="domain" description="HTH cro/C1-type" evidence="2">
    <location>
        <begin position="23"/>
        <end position="77"/>
    </location>
</feature>